<keyword evidence="9" id="KW-0811">Translocation</keyword>
<gene>
    <name evidence="14" type="ORF">OEZ85_003325</name>
</gene>
<evidence type="ECO:0000256" key="10">
    <source>
        <dbReference type="ARBA" id="ARBA00023132"/>
    </source>
</evidence>
<proteinExistence type="inferred from homology"/>
<comment type="similarity">
    <text evidence="3">Belongs to the NDC1 family.</text>
</comment>
<evidence type="ECO:0000256" key="12">
    <source>
        <dbReference type="ARBA" id="ARBA00023242"/>
    </source>
</evidence>
<evidence type="ECO:0000256" key="2">
    <source>
        <dbReference type="ARBA" id="ARBA00004567"/>
    </source>
</evidence>
<keyword evidence="6" id="KW-0509">mRNA transport</keyword>
<evidence type="ECO:0000313" key="15">
    <source>
        <dbReference type="Proteomes" id="UP001244341"/>
    </source>
</evidence>
<dbReference type="Proteomes" id="UP001244341">
    <property type="component" value="Chromosome 10b"/>
</dbReference>
<dbReference type="PANTHER" id="PTHR13269">
    <property type="entry name" value="NUCLEOPORIN NDC1"/>
    <property type="match status" value="1"/>
</dbReference>
<feature type="transmembrane region" description="Helical" evidence="13">
    <location>
        <begin position="115"/>
        <end position="133"/>
    </location>
</feature>
<evidence type="ECO:0000256" key="5">
    <source>
        <dbReference type="ARBA" id="ARBA00022692"/>
    </source>
</evidence>
<sequence length="533" mass="56327">MGTDAVIQECSQWKLLGVAAWHLALYLLGATVWRAAAAPWSQHFLGLFSFRDWLLSLLVYACSLAVLYTQRQVLTTLDVPPLYVSRLGWGGKSWPSLLISRCIIRRRKLRDVADVALFYAACCFSACAGLYLLQPAGGSSSSKAGVQPLLVYGSTLGLLYGIGYLIRGKNVLSFPILQRHRYFRIKQRMRALVKSSLVLPSLALGPAAALSALLAPAAAMSQQQQQRYEWGGAAGVLGLWRAGLLCCYAWAAGGHMLEIVFTERVAMAADDDPQPTAPLLAALQHTDPIVQDWCLLDLAAVAEGAPGARSRRAAIFADETGANGWLPISRYCLAELRDFVAVLAGALPSLQGAAAAGSGVKWNALQLSAAGGRPASSAQDAALWHLQARYCRVVACMRALSGLAAAAFTSDRYGVLHFSSPGLGEVLAAQLGVVAVLTAFTRHSSSIPVRPASAAARLLQRITSGGSAAGAGGPQQHVDAAACALLDTAKTCTYRLTNTYGEVLMSVAAKQPPLVGTAAEAQALLASFLAHQE</sequence>
<evidence type="ECO:0000256" key="7">
    <source>
        <dbReference type="ARBA" id="ARBA00022927"/>
    </source>
</evidence>
<keyword evidence="5 13" id="KW-0812">Transmembrane</keyword>
<dbReference type="InterPro" id="IPR019049">
    <property type="entry name" value="Nucleoporin_prot_Ndc1/Nup"/>
</dbReference>
<evidence type="ECO:0000256" key="9">
    <source>
        <dbReference type="ARBA" id="ARBA00023010"/>
    </source>
</evidence>
<comment type="subcellular location">
    <subcellularLocation>
        <location evidence="1">Nucleus membrane</location>
        <topology evidence="1">Multi-pass membrane protein</topology>
    </subcellularLocation>
    <subcellularLocation>
        <location evidence="2">Nucleus</location>
        <location evidence="2">Nuclear pore complex</location>
    </subcellularLocation>
</comment>
<protein>
    <recommendedName>
        <fullName evidence="16">Nucleoporin NDC1</fullName>
    </recommendedName>
</protein>
<evidence type="ECO:0000313" key="14">
    <source>
        <dbReference type="EMBL" id="WIA18619.1"/>
    </source>
</evidence>
<feature type="transmembrane region" description="Helical" evidence="13">
    <location>
        <begin position="191"/>
        <end position="218"/>
    </location>
</feature>
<keyword evidence="12" id="KW-0539">Nucleus</keyword>
<dbReference type="PANTHER" id="PTHR13269:SF6">
    <property type="entry name" value="NUCLEOPORIN NDC1"/>
    <property type="match status" value="1"/>
</dbReference>
<keyword evidence="8 13" id="KW-1133">Transmembrane helix</keyword>
<evidence type="ECO:0000256" key="4">
    <source>
        <dbReference type="ARBA" id="ARBA00022448"/>
    </source>
</evidence>
<evidence type="ECO:0000256" key="1">
    <source>
        <dbReference type="ARBA" id="ARBA00004232"/>
    </source>
</evidence>
<keyword evidence="10" id="KW-0906">Nuclear pore complex</keyword>
<dbReference type="EMBL" id="CP126217">
    <property type="protein sequence ID" value="WIA18619.1"/>
    <property type="molecule type" value="Genomic_DNA"/>
</dbReference>
<dbReference type="Pfam" id="PF09531">
    <property type="entry name" value="Ndc1_Nup"/>
    <property type="match status" value="1"/>
</dbReference>
<feature type="transmembrane region" description="Helical" evidence="13">
    <location>
        <begin position="145"/>
        <end position="166"/>
    </location>
</feature>
<evidence type="ECO:0000256" key="13">
    <source>
        <dbReference type="SAM" id="Phobius"/>
    </source>
</evidence>
<feature type="transmembrane region" description="Helical" evidence="13">
    <location>
        <begin position="53"/>
        <end position="69"/>
    </location>
</feature>
<keyword evidence="4" id="KW-0813">Transport</keyword>
<evidence type="ECO:0000256" key="8">
    <source>
        <dbReference type="ARBA" id="ARBA00022989"/>
    </source>
</evidence>
<keyword evidence="7" id="KW-0653">Protein transport</keyword>
<reference evidence="14 15" key="1">
    <citation type="submission" date="2023-05" db="EMBL/GenBank/DDBJ databases">
        <title>A 100% complete, gapless, phased diploid assembly of the Scenedesmus obliquus UTEX 3031 genome.</title>
        <authorList>
            <person name="Biondi T.C."/>
            <person name="Hanschen E.R."/>
            <person name="Kwon T."/>
            <person name="Eng W."/>
            <person name="Kruse C.P.S."/>
            <person name="Koehler S.I."/>
            <person name="Kunde Y."/>
            <person name="Gleasner C.D."/>
            <person name="You Mak K.T."/>
            <person name="Polle J."/>
            <person name="Hovde B.T."/>
            <person name="Starkenburg S.R."/>
        </authorList>
    </citation>
    <scope>NUCLEOTIDE SEQUENCE [LARGE SCALE GENOMIC DNA]</scope>
    <source>
        <strain evidence="14 15">DOE0152z</strain>
    </source>
</reference>
<evidence type="ECO:0000256" key="11">
    <source>
        <dbReference type="ARBA" id="ARBA00023136"/>
    </source>
</evidence>
<feature type="transmembrane region" description="Helical" evidence="13">
    <location>
        <begin position="12"/>
        <end position="33"/>
    </location>
</feature>
<evidence type="ECO:0008006" key="16">
    <source>
        <dbReference type="Google" id="ProtNLM"/>
    </source>
</evidence>
<keyword evidence="11 13" id="KW-0472">Membrane</keyword>
<organism evidence="14 15">
    <name type="scientific">Tetradesmus obliquus</name>
    <name type="common">Green alga</name>
    <name type="synonym">Acutodesmus obliquus</name>
    <dbReference type="NCBI Taxonomy" id="3088"/>
    <lineage>
        <taxon>Eukaryota</taxon>
        <taxon>Viridiplantae</taxon>
        <taxon>Chlorophyta</taxon>
        <taxon>core chlorophytes</taxon>
        <taxon>Chlorophyceae</taxon>
        <taxon>CS clade</taxon>
        <taxon>Sphaeropleales</taxon>
        <taxon>Scenedesmaceae</taxon>
        <taxon>Tetradesmus</taxon>
    </lineage>
</organism>
<accession>A0ABY8UC00</accession>
<evidence type="ECO:0000256" key="6">
    <source>
        <dbReference type="ARBA" id="ARBA00022816"/>
    </source>
</evidence>
<name>A0ABY8UC00_TETOB</name>
<evidence type="ECO:0000256" key="3">
    <source>
        <dbReference type="ARBA" id="ARBA00005760"/>
    </source>
</evidence>
<keyword evidence="15" id="KW-1185">Reference proteome</keyword>